<dbReference type="GO" id="GO:0008299">
    <property type="term" value="P:isoprenoid biosynthetic process"/>
    <property type="evidence" value="ECO:0007669"/>
    <property type="project" value="UniProtKB-UniRule"/>
</dbReference>
<keyword evidence="5 11" id="KW-0479">Metal-binding</keyword>
<evidence type="ECO:0000256" key="8">
    <source>
        <dbReference type="ARBA" id="ARBA00023229"/>
    </source>
</evidence>
<comment type="similarity">
    <text evidence="11">Belongs to the IPP isomerase type 2 family.</text>
</comment>
<keyword evidence="9 11" id="KW-0413">Isomerase</keyword>
<feature type="binding site" evidence="11">
    <location>
        <begin position="260"/>
        <end position="262"/>
    </location>
    <ligand>
        <name>FMN</name>
        <dbReference type="ChEBI" id="CHEBI:58210"/>
    </ligand>
</feature>
<feature type="binding site" evidence="11">
    <location>
        <position position="122"/>
    </location>
    <ligand>
        <name>FMN</name>
        <dbReference type="ChEBI" id="CHEBI:58210"/>
    </ligand>
</feature>
<keyword evidence="6 11" id="KW-0460">Magnesium</keyword>
<dbReference type="GO" id="GO:0016491">
    <property type="term" value="F:oxidoreductase activity"/>
    <property type="evidence" value="ECO:0007669"/>
    <property type="project" value="InterPro"/>
</dbReference>
<name>A0A1G8C398_9BACI</name>
<dbReference type="Proteomes" id="UP000199017">
    <property type="component" value="Unassembled WGS sequence"/>
</dbReference>
<feature type="binding site" evidence="11">
    <location>
        <position position="153"/>
    </location>
    <ligand>
        <name>Mg(2+)</name>
        <dbReference type="ChEBI" id="CHEBI:18420"/>
    </ligand>
</feature>
<dbReference type="InterPro" id="IPR000262">
    <property type="entry name" value="FMN-dep_DH"/>
</dbReference>
<feature type="binding site" evidence="11">
    <location>
        <position position="93"/>
    </location>
    <ligand>
        <name>FMN</name>
        <dbReference type="ChEBI" id="CHEBI:58210"/>
    </ligand>
</feature>
<dbReference type="GO" id="GO:0004452">
    <property type="term" value="F:isopentenyl-diphosphate delta-isomerase activity"/>
    <property type="evidence" value="ECO:0007669"/>
    <property type="project" value="UniProtKB-UniRule"/>
</dbReference>
<feature type="binding site" evidence="11">
    <location>
        <begin position="62"/>
        <end position="64"/>
    </location>
    <ligand>
        <name>FMN</name>
        <dbReference type="ChEBI" id="CHEBI:58210"/>
    </ligand>
</feature>
<evidence type="ECO:0000313" key="13">
    <source>
        <dbReference type="EMBL" id="SDH39976.1"/>
    </source>
</evidence>
<comment type="subcellular location">
    <subcellularLocation>
        <location evidence="11">Cytoplasm</location>
    </subcellularLocation>
</comment>
<evidence type="ECO:0000256" key="4">
    <source>
        <dbReference type="ARBA" id="ARBA00022643"/>
    </source>
</evidence>
<dbReference type="Pfam" id="PF01070">
    <property type="entry name" value="FMN_dh"/>
    <property type="match status" value="1"/>
</dbReference>
<feature type="binding site" evidence="11">
    <location>
        <position position="184"/>
    </location>
    <ligand>
        <name>FMN</name>
        <dbReference type="ChEBI" id="CHEBI:58210"/>
    </ligand>
</feature>
<dbReference type="PIRSF" id="PIRSF003314">
    <property type="entry name" value="IPP_isomerase"/>
    <property type="match status" value="1"/>
</dbReference>
<evidence type="ECO:0000256" key="1">
    <source>
        <dbReference type="ARBA" id="ARBA00001917"/>
    </source>
</evidence>
<evidence type="ECO:0000256" key="7">
    <source>
        <dbReference type="ARBA" id="ARBA00022857"/>
    </source>
</evidence>
<evidence type="ECO:0000313" key="14">
    <source>
        <dbReference type="Proteomes" id="UP000199017"/>
    </source>
</evidence>
<reference evidence="13 14" key="1">
    <citation type="submission" date="2016-10" db="EMBL/GenBank/DDBJ databases">
        <authorList>
            <person name="de Groot N.N."/>
        </authorList>
    </citation>
    <scope>NUCLEOTIDE SEQUENCE [LARGE SCALE GENOMIC DNA]</scope>
    <source>
        <strain evidence="14">P4B,CCM 7963,CECT 7998,DSM 25260,IBRC-M 10614,KCTC 13821</strain>
    </source>
</reference>
<sequence length="354" mass="38018">MSRAERKKDHINYALSAETEKKNSFDDVRFVHNSLPGTSVSQIDQSVSIGELYLSSPIIINAMTGGGGKETERMNECLAAAARDTGAAMAVGSQMAAFKDPAEERTYNIVRKVNKDGVIFANLGSELTLEQAKQAVDMIDANALQIHLNVIQELVMPEGDRDFKGALETISEIAASLHVPVIIKEVGFGLSYETVAQLKQTDVQVVDTGGNGGTNFAAIENKRRDEPFDFFNKWGLAAVPSIVESVHAASRSISVIGSGGVRNGYDIAKAIALGADAAGIAGKVLAAADQGGKEGAKRFITKCQEELKMVMTAVGAERIMDLKYAPLVLTGESKHWLEERGFPPSNYSRKRLGN</sequence>
<dbReference type="InterPro" id="IPR013785">
    <property type="entry name" value="Aldolase_TIM"/>
</dbReference>
<organism evidence="13 14">
    <name type="scientific">Alteribacillus bidgolensis</name>
    <dbReference type="NCBI Taxonomy" id="930129"/>
    <lineage>
        <taxon>Bacteria</taxon>
        <taxon>Bacillati</taxon>
        <taxon>Bacillota</taxon>
        <taxon>Bacilli</taxon>
        <taxon>Bacillales</taxon>
        <taxon>Bacillaceae</taxon>
        <taxon>Alteribacillus</taxon>
    </lineage>
</organism>
<proteinExistence type="inferred from homology"/>
<dbReference type="GO" id="GO:0010181">
    <property type="term" value="F:FMN binding"/>
    <property type="evidence" value="ECO:0007669"/>
    <property type="project" value="UniProtKB-UniRule"/>
</dbReference>
<evidence type="ECO:0000256" key="10">
    <source>
        <dbReference type="ARBA" id="ARBA00025810"/>
    </source>
</evidence>
<evidence type="ECO:0000256" key="11">
    <source>
        <dbReference type="HAMAP-Rule" id="MF_00354"/>
    </source>
</evidence>
<gene>
    <name evidence="11" type="primary">fni</name>
    <name evidence="13" type="ORF">SAMN05216352_101183</name>
</gene>
<feature type="domain" description="FMN-dependent dehydrogenase" evidence="12">
    <location>
        <begin position="167"/>
        <end position="323"/>
    </location>
</feature>
<evidence type="ECO:0000256" key="6">
    <source>
        <dbReference type="ARBA" id="ARBA00022842"/>
    </source>
</evidence>
<dbReference type="GO" id="GO:0070402">
    <property type="term" value="F:NADPH binding"/>
    <property type="evidence" value="ECO:0007669"/>
    <property type="project" value="UniProtKB-UniRule"/>
</dbReference>
<comment type="function">
    <text evidence="11">Involved in the biosynthesis of isoprenoids. Catalyzes the 1,3-allylic rearrangement of the homoallylic substrate isopentenyl (IPP) to its allylic isomer, dimethylallyl diphosphate (DMAPP).</text>
</comment>
<feature type="binding site" evidence="11">
    <location>
        <position position="152"/>
    </location>
    <ligand>
        <name>substrate</name>
    </ligand>
</feature>
<feature type="binding site" evidence="11">
    <location>
        <position position="214"/>
    </location>
    <ligand>
        <name>FMN</name>
        <dbReference type="ChEBI" id="CHEBI:58210"/>
    </ligand>
</feature>
<comment type="subunit">
    <text evidence="10 11">Homooctamer. Dimer of tetramers.</text>
</comment>
<protein>
    <recommendedName>
        <fullName evidence="11">Isopentenyl-diphosphate delta-isomerase</fullName>
        <shortName evidence="11">IPP isomerase</shortName>
        <ecNumber evidence="11">5.3.3.2</ecNumber>
    </recommendedName>
    <alternativeName>
        <fullName evidence="11">Isopentenyl diphosphate:dimethylallyl diphosphate isomerase</fullName>
    </alternativeName>
    <alternativeName>
        <fullName evidence="11">Isopentenyl pyrophosphate isomerase</fullName>
    </alternativeName>
    <alternativeName>
        <fullName evidence="11">Type 2 isopentenyl diphosphate isomerase</fullName>
        <shortName evidence="11">IDI-2</shortName>
    </alternativeName>
</protein>
<keyword evidence="4 11" id="KW-0288">FMN</keyword>
<dbReference type="EMBL" id="FNDU01000001">
    <property type="protein sequence ID" value="SDH39976.1"/>
    <property type="molecule type" value="Genomic_DNA"/>
</dbReference>
<keyword evidence="14" id="KW-1185">Reference proteome</keyword>
<dbReference type="RefSeq" id="WP_091579610.1">
    <property type="nucleotide sequence ID" value="NZ_FNDU01000001.1"/>
</dbReference>
<dbReference type="InterPro" id="IPR011179">
    <property type="entry name" value="IPdP_isomerase"/>
</dbReference>
<evidence type="ECO:0000256" key="2">
    <source>
        <dbReference type="ARBA" id="ARBA00022490"/>
    </source>
</evidence>
<dbReference type="STRING" id="930129.SAMN05216352_101183"/>
<dbReference type="HAMAP" id="MF_00354">
    <property type="entry name" value="Idi_2"/>
    <property type="match status" value="1"/>
</dbReference>
<comment type="cofactor">
    <cofactor evidence="11">
        <name>NADPH</name>
        <dbReference type="ChEBI" id="CHEBI:57783"/>
    </cofactor>
</comment>
<dbReference type="CDD" id="cd02811">
    <property type="entry name" value="IDI-2_FMN"/>
    <property type="match status" value="1"/>
</dbReference>
<comment type="caution">
    <text evidence="11">Lacks conserved residue(s) required for the propagation of feature annotation.</text>
</comment>
<dbReference type="Gene3D" id="3.20.20.70">
    <property type="entry name" value="Aldolase class I"/>
    <property type="match status" value="1"/>
</dbReference>
<feature type="binding site" evidence="11">
    <location>
        <begin position="281"/>
        <end position="282"/>
    </location>
    <ligand>
        <name>FMN</name>
        <dbReference type="ChEBI" id="CHEBI:58210"/>
    </ligand>
</feature>
<keyword evidence="7 11" id="KW-0521">NADP</keyword>
<evidence type="ECO:0000256" key="9">
    <source>
        <dbReference type="ARBA" id="ARBA00023235"/>
    </source>
</evidence>
<keyword evidence="8 11" id="KW-0414">Isoprene biosynthesis</keyword>
<dbReference type="PANTHER" id="PTHR43665">
    <property type="entry name" value="ISOPENTENYL-DIPHOSPHATE DELTA-ISOMERASE"/>
    <property type="match status" value="1"/>
</dbReference>
<accession>A0A1G8C398</accession>
<evidence type="ECO:0000259" key="12">
    <source>
        <dbReference type="Pfam" id="PF01070"/>
    </source>
</evidence>
<dbReference type="SUPFAM" id="SSF51395">
    <property type="entry name" value="FMN-linked oxidoreductases"/>
    <property type="match status" value="1"/>
</dbReference>
<dbReference type="GO" id="GO:0000287">
    <property type="term" value="F:magnesium ion binding"/>
    <property type="evidence" value="ECO:0007669"/>
    <property type="project" value="UniProtKB-UniRule"/>
</dbReference>
<comment type="catalytic activity">
    <reaction evidence="11">
        <text>isopentenyl diphosphate = dimethylallyl diphosphate</text>
        <dbReference type="Rhea" id="RHEA:23284"/>
        <dbReference type="ChEBI" id="CHEBI:57623"/>
        <dbReference type="ChEBI" id="CHEBI:128769"/>
        <dbReference type="EC" id="5.3.3.2"/>
    </reaction>
</comment>
<keyword evidence="2 11" id="KW-0963">Cytoplasm</keyword>
<comment type="cofactor">
    <cofactor evidence="1 11">
        <name>FMN</name>
        <dbReference type="ChEBI" id="CHEBI:58210"/>
    </cofactor>
</comment>
<comment type="cofactor">
    <cofactor evidence="11">
        <name>Mg(2+)</name>
        <dbReference type="ChEBI" id="CHEBI:18420"/>
    </cofactor>
</comment>
<evidence type="ECO:0000256" key="3">
    <source>
        <dbReference type="ARBA" id="ARBA00022630"/>
    </source>
</evidence>
<dbReference type="OrthoDB" id="9795032at2"/>
<feature type="binding site" evidence="11">
    <location>
        <begin position="6"/>
        <end position="7"/>
    </location>
    <ligand>
        <name>substrate</name>
    </ligand>
</feature>
<dbReference type="PANTHER" id="PTHR43665:SF1">
    <property type="entry name" value="ISOPENTENYL-DIPHOSPHATE DELTA-ISOMERASE"/>
    <property type="match status" value="1"/>
</dbReference>
<dbReference type="EC" id="5.3.3.2" evidence="11"/>
<evidence type="ECO:0000256" key="5">
    <source>
        <dbReference type="ARBA" id="ARBA00022723"/>
    </source>
</evidence>
<dbReference type="GO" id="GO:0005737">
    <property type="term" value="C:cytoplasm"/>
    <property type="evidence" value="ECO:0007669"/>
    <property type="project" value="UniProtKB-SubCell"/>
</dbReference>
<keyword evidence="3 11" id="KW-0285">Flavoprotein</keyword>
<dbReference type="AlphaFoldDB" id="A0A1G8C398"/>
<dbReference type="NCBIfam" id="TIGR02151">
    <property type="entry name" value="IPP_isom_2"/>
    <property type="match status" value="1"/>
</dbReference>